<dbReference type="Proteomes" id="UP001172082">
    <property type="component" value="Unassembled WGS sequence"/>
</dbReference>
<dbReference type="EMBL" id="JAUJEA010000005">
    <property type="protein sequence ID" value="MDN5202770.1"/>
    <property type="molecule type" value="Genomic_DNA"/>
</dbReference>
<sequence>MNFIKTTKRSIYSLLILGILTMAFAACSDEEEATASVSINSVGSDFGGDVVGNGGSTTQSFTWNNPLATADYNMDITAVAGGNFQLTITDSDGATVLNQSLTKGQGDDSRSGVTEIGSSGNWTITITLTNFAGDGSFSLSPGN</sequence>
<evidence type="ECO:0000313" key="1">
    <source>
        <dbReference type="EMBL" id="MDN5202770.1"/>
    </source>
</evidence>
<organism evidence="1 2">
    <name type="scientific">Splendidivirga corallicola</name>
    <dbReference type="NCBI Taxonomy" id="3051826"/>
    <lineage>
        <taxon>Bacteria</taxon>
        <taxon>Pseudomonadati</taxon>
        <taxon>Bacteroidota</taxon>
        <taxon>Cytophagia</taxon>
        <taxon>Cytophagales</taxon>
        <taxon>Splendidivirgaceae</taxon>
        <taxon>Splendidivirga</taxon>
    </lineage>
</organism>
<accession>A0ABT8KTF9</accession>
<comment type="caution">
    <text evidence="1">The sequence shown here is derived from an EMBL/GenBank/DDBJ whole genome shotgun (WGS) entry which is preliminary data.</text>
</comment>
<dbReference type="RefSeq" id="WP_346752792.1">
    <property type="nucleotide sequence ID" value="NZ_JAUJEA010000005.1"/>
</dbReference>
<proteinExistence type="predicted"/>
<evidence type="ECO:0000313" key="2">
    <source>
        <dbReference type="Proteomes" id="UP001172082"/>
    </source>
</evidence>
<gene>
    <name evidence="1" type="ORF">QQ008_15380</name>
</gene>
<keyword evidence="2" id="KW-1185">Reference proteome</keyword>
<protein>
    <submittedName>
        <fullName evidence="1">Uncharacterized protein</fullName>
    </submittedName>
</protein>
<dbReference type="PROSITE" id="PS51257">
    <property type="entry name" value="PROKAR_LIPOPROTEIN"/>
    <property type="match status" value="1"/>
</dbReference>
<name>A0ABT8KTF9_9BACT</name>
<reference evidence="1" key="1">
    <citation type="submission" date="2023-06" db="EMBL/GenBank/DDBJ databases">
        <title>Genomic of Parafulvivirga corallium.</title>
        <authorList>
            <person name="Wang G."/>
        </authorList>
    </citation>
    <scope>NUCLEOTIDE SEQUENCE</scope>
    <source>
        <strain evidence="1">BMA10</strain>
    </source>
</reference>